<proteinExistence type="predicted"/>
<dbReference type="Gene3D" id="3.30.420.10">
    <property type="entry name" value="Ribonuclease H-like superfamily/Ribonuclease H"/>
    <property type="match status" value="1"/>
</dbReference>
<name>A0AA38TF12_9ASTR</name>
<dbReference type="InterPro" id="IPR036397">
    <property type="entry name" value="RNaseH_sf"/>
</dbReference>
<dbReference type="GO" id="GO:0015074">
    <property type="term" value="P:DNA integration"/>
    <property type="evidence" value="ECO:0007669"/>
    <property type="project" value="InterPro"/>
</dbReference>
<dbReference type="Proteomes" id="UP001172457">
    <property type="component" value="Chromosome 4"/>
</dbReference>
<dbReference type="EMBL" id="JARYMX010000004">
    <property type="protein sequence ID" value="KAJ9552826.1"/>
    <property type="molecule type" value="Genomic_DNA"/>
</dbReference>
<dbReference type="SUPFAM" id="SSF53098">
    <property type="entry name" value="Ribonuclease H-like"/>
    <property type="match status" value="1"/>
</dbReference>
<reference evidence="2" key="1">
    <citation type="submission" date="2023-03" db="EMBL/GenBank/DDBJ databases">
        <title>Chromosome-scale reference genome and RAD-based genetic map of yellow starthistle (Centaurea solstitialis) reveal putative structural variation and QTLs associated with invader traits.</title>
        <authorList>
            <person name="Reatini B."/>
            <person name="Cang F.A."/>
            <person name="Jiang Q."/>
            <person name="Mckibben M.T.W."/>
            <person name="Barker M.S."/>
            <person name="Rieseberg L.H."/>
            <person name="Dlugosch K.M."/>
        </authorList>
    </citation>
    <scope>NUCLEOTIDE SEQUENCE</scope>
    <source>
        <strain evidence="2">CAN-66</strain>
        <tissue evidence="2">Leaf</tissue>
    </source>
</reference>
<sequence length="79" mass="9007">MWGSSPTAEVVQRLHMWGFSPTAEVVRENALHMWFATTSEVKKLRSDNGTEFRNAKLQSFLEEVGISHNFSAVRTPQQN</sequence>
<accession>A0AA38TF12</accession>
<organism evidence="2 3">
    <name type="scientific">Centaurea solstitialis</name>
    <name type="common">yellow star-thistle</name>
    <dbReference type="NCBI Taxonomy" id="347529"/>
    <lineage>
        <taxon>Eukaryota</taxon>
        <taxon>Viridiplantae</taxon>
        <taxon>Streptophyta</taxon>
        <taxon>Embryophyta</taxon>
        <taxon>Tracheophyta</taxon>
        <taxon>Spermatophyta</taxon>
        <taxon>Magnoliopsida</taxon>
        <taxon>eudicotyledons</taxon>
        <taxon>Gunneridae</taxon>
        <taxon>Pentapetalae</taxon>
        <taxon>asterids</taxon>
        <taxon>campanulids</taxon>
        <taxon>Asterales</taxon>
        <taxon>Asteraceae</taxon>
        <taxon>Carduoideae</taxon>
        <taxon>Cardueae</taxon>
        <taxon>Centaureinae</taxon>
        <taxon>Centaurea</taxon>
    </lineage>
</organism>
<evidence type="ECO:0000259" key="1">
    <source>
        <dbReference type="PROSITE" id="PS50994"/>
    </source>
</evidence>
<protein>
    <recommendedName>
        <fullName evidence="1">Integrase catalytic domain-containing protein</fullName>
    </recommendedName>
</protein>
<dbReference type="InterPro" id="IPR039537">
    <property type="entry name" value="Retrotran_Ty1/copia-like"/>
</dbReference>
<keyword evidence="3" id="KW-1185">Reference proteome</keyword>
<evidence type="ECO:0000313" key="3">
    <source>
        <dbReference type="Proteomes" id="UP001172457"/>
    </source>
</evidence>
<dbReference type="PANTHER" id="PTHR42648">
    <property type="entry name" value="TRANSPOSASE, PUTATIVE-RELATED"/>
    <property type="match status" value="1"/>
</dbReference>
<gene>
    <name evidence="2" type="ORF">OSB04_016871</name>
</gene>
<dbReference type="GO" id="GO:0003676">
    <property type="term" value="F:nucleic acid binding"/>
    <property type="evidence" value="ECO:0007669"/>
    <property type="project" value="InterPro"/>
</dbReference>
<evidence type="ECO:0000313" key="2">
    <source>
        <dbReference type="EMBL" id="KAJ9552826.1"/>
    </source>
</evidence>
<feature type="domain" description="Integrase catalytic" evidence="1">
    <location>
        <begin position="42"/>
        <end position="79"/>
    </location>
</feature>
<dbReference type="PANTHER" id="PTHR42648:SF21">
    <property type="entry name" value="CYSTEINE-RICH RLK (RECEPTOR-LIKE PROTEIN KINASE) 8"/>
    <property type="match status" value="1"/>
</dbReference>
<dbReference type="InterPro" id="IPR001584">
    <property type="entry name" value="Integrase_cat-core"/>
</dbReference>
<dbReference type="PROSITE" id="PS50994">
    <property type="entry name" value="INTEGRASE"/>
    <property type="match status" value="1"/>
</dbReference>
<comment type="caution">
    <text evidence="2">The sequence shown here is derived from an EMBL/GenBank/DDBJ whole genome shotgun (WGS) entry which is preliminary data.</text>
</comment>
<dbReference type="AlphaFoldDB" id="A0AA38TF12"/>
<dbReference type="InterPro" id="IPR012337">
    <property type="entry name" value="RNaseH-like_sf"/>
</dbReference>